<name>A0A7H4P5B3_9ENTR</name>
<dbReference type="AlphaFoldDB" id="A0A7H4P5B3"/>
<proteinExistence type="predicted"/>
<accession>A0A7H4P5B3</accession>
<gene>
    <name evidence="1" type="ORF">NCTC9149_04064</name>
</gene>
<comment type="caution">
    <text evidence="1">The sequence shown here is derived from an EMBL/GenBank/DDBJ whole genome shotgun (WGS) entry which is preliminary data.</text>
</comment>
<protein>
    <submittedName>
        <fullName evidence="1">Uncharacterized protein</fullName>
    </submittedName>
</protein>
<dbReference type="Proteomes" id="UP000254571">
    <property type="component" value="Unassembled WGS sequence"/>
</dbReference>
<evidence type="ECO:0000313" key="1">
    <source>
        <dbReference type="EMBL" id="STW07628.1"/>
    </source>
</evidence>
<dbReference type="EMBL" id="UGMX01000002">
    <property type="protein sequence ID" value="STW07628.1"/>
    <property type="molecule type" value="Genomic_DNA"/>
</dbReference>
<reference evidence="1 2" key="1">
    <citation type="submission" date="2018-06" db="EMBL/GenBank/DDBJ databases">
        <authorList>
            <consortium name="Pathogen Informatics"/>
            <person name="Doyle S."/>
        </authorList>
    </citation>
    <scope>NUCLEOTIDE SEQUENCE [LARGE SCALE GENOMIC DNA]</scope>
    <source>
        <strain evidence="1 2">NCTC9149</strain>
    </source>
</reference>
<evidence type="ECO:0000313" key="2">
    <source>
        <dbReference type="Proteomes" id="UP000254571"/>
    </source>
</evidence>
<sequence length="45" mass="4863">MVLSKVAPSPPDLCRFTTSGNIFENEIAELEQGVIQLNGIIVGNF</sequence>
<organism evidence="1 2">
    <name type="scientific">Klebsiella grimontii</name>
    <dbReference type="NCBI Taxonomy" id="2058152"/>
    <lineage>
        <taxon>Bacteria</taxon>
        <taxon>Pseudomonadati</taxon>
        <taxon>Pseudomonadota</taxon>
        <taxon>Gammaproteobacteria</taxon>
        <taxon>Enterobacterales</taxon>
        <taxon>Enterobacteriaceae</taxon>
        <taxon>Klebsiella/Raoultella group</taxon>
        <taxon>Klebsiella</taxon>
    </lineage>
</organism>